<protein>
    <recommendedName>
        <fullName evidence="6">Cuticle protein 16.8</fullName>
    </recommendedName>
</protein>
<evidence type="ECO:0008006" key="6">
    <source>
        <dbReference type="Google" id="ProtNLM"/>
    </source>
</evidence>
<dbReference type="Pfam" id="PF00379">
    <property type="entry name" value="Chitin_bind_4"/>
    <property type="match status" value="1"/>
</dbReference>
<proteinExistence type="predicted"/>
<dbReference type="PANTHER" id="PTHR10380:SF173">
    <property type="entry name" value="CUTICULAR PROTEIN 47EF, ISOFORM C-RELATED"/>
    <property type="match status" value="1"/>
</dbReference>
<dbReference type="InterPro" id="IPR050468">
    <property type="entry name" value="Cuticle_Struct_Prot"/>
</dbReference>
<comment type="caution">
    <text evidence="4">The sequence shown here is derived from an EMBL/GenBank/DDBJ whole genome shotgun (WGS) entry which is preliminary data.</text>
</comment>
<keyword evidence="5" id="KW-1185">Reference proteome</keyword>
<name>A0AAV4YBP2_CAEEX</name>
<dbReference type="PANTHER" id="PTHR10380">
    <property type="entry name" value="CUTICLE PROTEIN"/>
    <property type="match status" value="1"/>
</dbReference>
<dbReference type="EMBL" id="BPLR01019131">
    <property type="protein sequence ID" value="GIZ04738.1"/>
    <property type="molecule type" value="Genomic_DNA"/>
</dbReference>
<gene>
    <name evidence="4" type="ORF">CEXT_769811</name>
</gene>
<keyword evidence="1 2" id="KW-0193">Cuticle</keyword>
<dbReference type="AlphaFoldDB" id="A0AAV4YBP2"/>
<organism evidence="4 5">
    <name type="scientific">Caerostris extrusa</name>
    <name type="common">Bark spider</name>
    <name type="synonym">Caerostris bankana</name>
    <dbReference type="NCBI Taxonomy" id="172846"/>
    <lineage>
        <taxon>Eukaryota</taxon>
        <taxon>Metazoa</taxon>
        <taxon>Ecdysozoa</taxon>
        <taxon>Arthropoda</taxon>
        <taxon>Chelicerata</taxon>
        <taxon>Arachnida</taxon>
        <taxon>Araneae</taxon>
        <taxon>Araneomorphae</taxon>
        <taxon>Entelegynae</taxon>
        <taxon>Araneoidea</taxon>
        <taxon>Araneidae</taxon>
        <taxon>Caerostris</taxon>
    </lineage>
</organism>
<accession>A0AAV4YBP2</accession>
<dbReference type="GO" id="GO:0062129">
    <property type="term" value="C:chitin-based extracellular matrix"/>
    <property type="evidence" value="ECO:0007669"/>
    <property type="project" value="TreeGrafter"/>
</dbReference>
<evidence type="ECO:0000256" key="1">
    <source>
        <dbReference type="ARBA" id="ARBA00022460"/>
    </source>
</evidence>
<feature type="compositionally biased region" description="Low complexity" evidence="3">
    <location>
        <begin position="1"/>
        <end position="15"/>
    </location>
</feature>
<reference evidence="4 5" key="1">
    <citation type="submission" date="2021-06" db="EMBL/GenBank/DDBJ databases">
        <title>Caerostris extrusa draft genome.</title>
        <authorList>
            <person name="Kono N."/>
            <person name="Arakawa K."/>
        </authorList>
    </citation>
    <scope>NUCLEOTIDE SEQUENCE [LARGE SCALE GENOMIC DNA]</scope>
</reference>
<evidence type="ECO:0000313" key="5">
    <source>
        <dbReference type="Proteomes" id="UP001054945"/>
    </source>
</evidence>
<dbReference type="GO" id="GO:0008010">
    <property type="term" value="F:structural constituent of chitin-based larval cuticle"/>
    <property type="evidence" value="ECO:0007669"/>
    <property type="project" value="TreeGrafter"/>
</dbReference>
<dbReference type="InterPro" id="IPR000618">
    <property type="entry name" value="Insect_cuticle"/>
</dbReference>
<evidence type="ECO:0000256" key="2">
    <source>
        <dbReference type="PROSITE-ProRule" id="PRU00497"/>
    </source>
</evidence>
<sequence>RPKPHTTSATTSPATMVNSSRTRKESSDGKGNVQGSYGYTDAHGIYRQVDYVADAYGFRANVKTNEPGTDNQNPADVHIQANPVQYAPAPHYGGYPRY</sequence>
<evidence type="ECO:0000256" key="3">
    <source>
        <dbReference type="SAM" id="MobiDB-lite"/>
    </source>
</evidence>
<dbReference type="Proteomes" id="UP001054945">
    <property type="component" value="Unassembled WGS sequence"/>
</dbReference>
<dbReference type="PROSITE" id="PS51155">
    <property type="entry name" value="CHIT_BIND_RR_2"/>
    <property type="match status" value="1"/>
</dbReference>
<evidence type="ECO:0000313" key="4">
    <source>
        <dbReference type="EMBL" id="GIZ04738.1"/>
    </source>
</evidence>
<feature type="non-terminal residue" evidence="4">
    <location>
        <position position="1"/>
    </location>
</feature>
<feature type="region of interest" description="Disordered" evidence="3">
    <location>
        <begin position="1"/>
        <end position="39"/>
    </location>
</feature>